<feature type="domain" description="Rhodanese" evidence="2">
    <location>
        <begin position="174"/>
        <end position="286"/>
    </location>
</feature>
<dbReference type="InterPro" id="IPR051126">
    <property type="entry name" value="Thiosulfate_sulfurtransferase"/>
</dbReference>
<protein>
    <recommendedName>
        <fullName evidence="2">Rhodanese domain-containing protein</fullName>
    </recommendedName>
</protein>
<evidence type="ECO:0000313" key="3">
    <source>
        <dbReference type="EMBL" id="SVA02732.1"/>
    </source>
</evidence>
<proteinExistence type="predicted"/>
<dbReference type="AlphaFoldDB" id="A0A381SF80"/>
<dbReference type="Pfam" id="PF00581">
    <property type="entry name" value="Rhodanese"/>
    <property type="match status" value="2"/>
</dbReference>
<dbReference type="PANTHER" id="PTHR43855:SF1">
    <property type="entry name" value="THIOSULFATE SULFURTRANSFERASE"/>
    <property type="match status" value="1"/>
</dbReference>
<name>A0A381SF80_9ZZZZ</name>
<dbReference type="SMART" id="SM00450">
    <property type="entry name" value="RHOD"/>
    <property type="match status" value="2"/>
</dbReference>
<keyword evidence="1" id="KW-0677">Repeat</keyword>
<dbReference type="EMBL" id="UINC01003034">
    <property type="protein sequence ID" value="SVA02732.1"/>
    <property type="molecule type" value="Genomic_DNA"/>
</dbReference>
<evidence type="ECO:0000259" key="2">
    <source>
        <dbReference type="PROSITE" id="PS50206"/>
    </source>
</evidence>
<reference evidence="3" key="1">
    <citation type="submission" date="2018-05" db="EMBL/GenBank/DDBJ databases">
        <authorList>
            <person name="Lanie J.A."/>
            <person name="Ng W.-L."/>
            <person name="Kazmierczak K.M."/>
            <person name="Andrzejewski T.M."/>
            <person name="Davidsen T.M."/>
            <person name="Wayne K.J."/>
            <person name="Tettelin H."/>
            <person name="Glass J.I."/>
            <person name="Rusch D."/>
            <person name="Podicherti R."/>
            <person name="Tsui H.-C.T."/>
            <person name="Winkler M.E."/>
        </authorList>
    </citation>
    <scope>NUCLEOTIDE SEQUENCE</scope>
</reference>
<accession>A0A381SF80</accession>
<sequence>MTYVGNVGWPGLLCETDWLASHVHEPQVVVLDCEPLPLPTRLFRLPNWRKRNISNSVFRGPINAWRPTSPDGITRAICDRDGVEQLLGSLGISNDSHVMCTSSDGGLWATFIWSVLDRFGHTNCHVVNGGLDKWRVEGRSLSRSHRRLERVTYTARPYEEAGVCTLADVTAALEQPDHVFWDLRSETEWTGVNPMGTKRGGHIPGAMHLEWRSILTSTGTFKPVPELRVLLADAGVTADKMVTTYCHSGVRAAFGIFVLRLLGYQRVRVYDASWSEYGNVLAMPVARS</sequence>
<organism evidence="3">
    <name type="scientific">marine metagenome</name>
    <dbReference type="NCBI Taxonomy" id="408172"/>
    <lineage>
        <taxon>unclassified sequences</taxon>
        <taxon>metagenomes</taxon>
        <taxon>ecological metagenomes</taxon>
    </lineage>
</organism>
<dbReference type="InterPro" id="IPR001763">
    <property type="entry name" value="Rhodanese-like_dom"/>
</dbReference>
<dbReference type="CDD" id="cd01449">
    <property type="entry name" value="TST_Repeat_2"/>
    <property type="match status" value="1"/>
</dbReference>
<dbReference type="SUPFAM" id="SSF52821">
    <property type="entry name" value="Rhodanese/Cell cycle control phosphatase"/>
    <property type="match status" value="2"/>
</dbReference>
<gene>
    <name evidence="3" type="ORF">METZ01_LOCUS55586</name>
</gene>
<dbReference type="PANTHER" id="PTHR43855">
    <property type="entry name" value="THIOSULFATE SULFURTRANSFERASE"/>
    <property type="match status" value="1"/>
</dbReference>
<dbReference type="InterPro" id="IPR036873">
    <property type="entry name" value="Rhodanese-like_dom_sf"/>
</dbReference>
<dbReference type="Gene3D" id="3.40.250.10">
    <property type="entry name" value="Rhodanese-like domain"/>
    <property type="match status" value="2"/>
</dbReference>
<dbReference type="PROSITE" id="PS50206">
    <property type="entry name" value="RHODANESE_3"/>
    <property type="match status" value="2"/>
</dbReference>
<evidence type="ECO:0000256" key="1">
    <source>
        <dbReference type="ARBA" id="ARBA00022737"/>
    </source>
</evidence>
<feature type="domain" description="Rhodanese" evidence="2">
    <location>
        <begin position="79"/>
        <end position="143"/>
    </location>
</feature>